<dbReference type="SUPFAM" id="SSF46785">
    <property type="entry name" value="Winged helix' DNA-binding domain"/>
    <property type="match status" value="1"/>
</dbReference>
<dbReference type="InterPro" id="IPR036390">
    <property type="entry name" value="WH_DNA-bd_sf"/>
</dbReference>
<evidence type="ECO:0000313" key="6">
    <source>
        <dbReference type="Proteomes" id="UP001567571"/>
    </source>
</evidence>
<keyword evidence="1" id="KW-0175">Coiled coil</keyword>
<dbReference type="Gene3D" id="1.10.10.10">
    <property type="entry name" value="Winged helix-like DNA-binding domain superfamily/Winged helix DNA-binding domain"/>
    <property type="match status" value="1"/>
</dbReference>
<feature type="coiled-coil region" evidence="1">
    <location>
        <begin position="76"/>
        <end position="125"/>
    </location>
</feature>
<evidence type="ECO:0000259" key="2">
    <source>
        <dbReference type="Pfam" id="PF12802"/>
    </source>
</evidence>
<dbReference type="EMBL" id="JBEDNW010000010">
    <property type="protein sequence ID" value="MEZ3168772.1"/>
    <property type="molecule type" value="Genomic_DNA"/>
</dbReference>
<organism evidence="3 5">
    <name type="scientific">Halorubrum ejinorense</name>
    <dbReference type="NCBI Taxonomy" id="425309"/>
    <lineage>
        <taxon>Archaea</taxon>
        <taxon>Methanobacteriati</taxon>
        <taxon>Methanobacteriota</taxon>
        <taxon>Stenosarchaea group</taxon>
        <taxon>Halobacteria</taxon>
        <taxon>Halobacteriales</taxon>
        <taxon>Haloferacaceae</taxon>
        <taxon>Halorubrum</taxon>
    </lineage>
</organism>
<dbReference type="InterPro" id="IPR000835">
    <property type="entry name" value="HTH_MarR-typ"/>
</dbReference>
<gene>
    <name evidence="4" type="ORF">ABNG02_15770</name>
    <name evidence="3" type="ORF">GCM10008994_13340</name>
</gene>
<keyword evidence="6" id="KW-1185">Reference proteome</keyword>
<dbReference type="Proteomes" id="UP001567571">
    <property type="component" value="Unassembled WGS sequence"/>
</dbReference>
<evidence type="ECO:0000313" key="4">
    <source>
        <dbReference type="EMBL" id="MEZ3168772.1"/>
    </source>
</evidence>
<dbReference type="RefSeq" id="WP_343777700.1">
    <property type="nucleotide sequence ID" value="NZ_BAAADQ010000005.1"/>
</dbReference>
<evidence type="ECO:0000256" key="1">
    <source>
        <dbReference type="SAM" id="Coils"/>
    </source>
</evidence>
<evidence type="ECO:0000313" key="5">
    <source>
        <dbReference type="Proteomes" id="UP001501425"/>
    </source>
</evidence>
<name>A0AAV3SRY4_9EURY</name>
<reference evidence="3" key="1">
    <citation type="journal article" date="2014" name="Int. J. Syst. Evol. Microbiol.">
        <title>Complete genome sequence of Corynebacterium casei LMG S-19264T (=DSM 44701T), isolated from a smear-ripened cheese.</title>
        <authorList>
            <consortium name="US DOE Joint Genome Institute (JGI-PGF)"/>
            <person name="Walter F."/>
            <person name="Albersmeier A."/>
            <person name="Kalinowski J."/>
            <person name="Ruckert C."/>
        </authorList>
    </citation>
    <scope>NUCLEOTIDE SEQUENCE</scope>
    <source>
        <strain evidence="3">JCM 14265</strain>
    </source>
</reference>
<proteinExistence type="predicted"/>
<accession>A0AAV3SRY4</accession>
<protein>
    <submittedName>
        <fullName evidence="4">MarR family transcriptional regulator</fullName>
    </submittedName>
</protein>
<reference evidence="3" key="2">
    <citation type="submission" date="2023-12" db="EMBL/GenBank/DDBJ databases">
        <authorList>
            <person name="Sun Q."/>
            <person name="Inoue M."/>
        </authorList>
    </citation>
    <scope>NUCLEOTIDE SEQUENCE</scope>
    <source>
        <strain evidence="3">JCM 14265</strain>
    </source>
</reference>
<reference evidence="4 6" key="3">
    <citation type="submission" date="2024-06" db="EMBL/GenBank/DDBJ databases">
        <title>Halorubrum miltondacostae sp. nov., a potential PHA producer isolated from an inland solar saltern in Rio Maior, Portugal.</title>
        <authorList>
            <person name="Albuquerque L."/>
            <person name="Viver T."/>
            <person name="Barroso C."/>
            <person name="Claudino R."/>
            <person name="Galvan M."/>
            <person name="Simoes G."/>
            <person name="Lobo Da Cunha A."/>
            <person name="Egas C."/>
        </authorList>
    </citation>
    <scope>NUCLEOTIDE SEQUENCE [LARGE SCALE GENOMIC DNA]</scope>
    <source>
        <strain evidence="4 6">DSM 18646</strain>
    </source>
</reference>
<feature type="domain" description="HTH marR-type" evidence="2">
    <location>
        <begin position="14"/>
        <end position="63"/>
    </location>
</feature>
<dbReference type="Pfam" id="PF12802">
    <property type="entry name" value="MarR_2"/>
    <property type="match status" value="1"/>
</dbReference>
<dbReference type="Proteomes" id="UP001501425">
    <property type="component" value="Unassembled WGS sequence"/>
</dbReference>
<evidence type="ECO:0000313" key="3">
    <source>
        <dbReference type="EMBL" id="GAA0539568.1"/>
    </source>
</evidence>
<dbReference type="EMBL" id="BAAADQ010000005">
    <property type="protein sequence ID" value="GAA0539568.1"/>
    <property type="molecule type" value="Genomic_DNA"/>
</dbReference>
<comment type="caution">
    <text evidence="3">The sequence shown here is derived from an EMBL/GenBank/DDBJ whole genome shotgun (WGS) entry which is preliminary data.</text>
</comment>
<sequence>MATSVTGVLTPADLNDTDNAVLDVLRGGRVTPQYAAEELDVSRTYASERLKRLVEHGHVEKVAPGLYELVEDPRDIEGAREMISGIEKEVKKAEQGSADRDVENLRDLKQRIESELERRLDEIDEGNDA</sequence>
<dbReference type="GO" id="GO:0003700">
    <property type="term" value="F:DNA-binding transcription factor activity"/>
    <property type="evidence" value="ECO:0007669"/>
    <property type="project" value="InterPro"/>
</dbReference>
<dbReference type="AlphaFoldDB" id="A0AAV3SRY4"/>
<dbReference type="InterPro" id="IPR036388">
    <property type="entry name" value="WH-like_DNA-bd_sf"/>
</dbReference>